<accession>A0AC61QU23</accession>
<protein>
    <submittedName>
        <fullName evidence="1">Uncharacterized protein</fullName>
    </submittedName>
</protein>
<dbReference type="EMBL" id="SRZC01000001">
    <property type="protein sequence ID" value="TGX84217.1"/>
    <property type="molecule type" value="Genomic_DNA"/>
</dbReference>
<proteinExistence type="predicted"/>
<dbReference type="Proteomes" id="UP000308886">
    <property type="component" value="Unassembled WGS sequence"/>
</dbReference>
<evidence type="ECO:0000313" key="1">
    <source>
        <dbReference type="EMBL" id="TGX84217.1"/>
    </source>
</evidence>
<name>A0AC61QU23_9BACT</name>
<gene>
    <name evidence="1" type="ORF">E5358_00845</name>
</gene>
<evidence type="ECO:0000313" key="2">
    <source>
        <dbReference type="Proteomes" id="UP000308886"/>
    </source>
</evidence>
<sequence length="76" mass="8490">MKQIILTVEDNSLIPKLKAAVKLLHGVINVKVVNVDSKEKANKETLEAINELRRGDYAGKLDNSSKEELLKSLMML</sequence>
<reference evidence="1" key="1">
    <citation type="submission" date="2019-04" db="EMBL/GenBank/DDBJ databases">
        <title>Microbes associate with the intestines of laboratory mice.</title>
        <authorList>
            <person name="Navarre W."/>
            <person name="Wong E."/>
            <person name="Huang K."/>
            <person name="Tropini C."/>
            <person name="Ng K."/>
            <person name="Yu B."/>
        </authorList>
    </citation>
    <scope>NUCLEOTIDE SEQUENCE</scope>
    <source>
        <strain evidence="1">NM73_A23</strain>
    </source>
</reference>
<keyword evidence="2" id="KW-1185">Reference proteome</keyword>
<organism evidence="1 2">
    <name type="scientific">Palleniella muris</name>
    <dbReference type="NCBI Taxonomy" id="3038145"/>
    <lineage>
        <taxon>Bacteria</taxon>
        <taxon>Pseudomonadati</taxon>
        <taxon>Bacteroidota</taxon>
        <taxon>Bacteroidia</taxon>
        <taxon>Bacteroidales</taxon>
        <taxon>Prevotellaceae</taxon>
        <taxon>Palleniella</taxon>
    </lineage>
</organism>
<comment type="caution">
    <text evidence="1">The sequence shown here is derived from an EMBL/GenBank/DDBJ whole genome shotgun (WGS) entry which is preliminary data.</text>
</comment>